<evidence type="ECO:0000313" key="8">
    <source>
        <dbReference type="EMBL" id="GIQ70869.1"/>
    </source>
</evidence>
<feature type="transmembrane region" description="Helical" evidence="5">
    <location>
        <begin position="174"/>
        <end position="197"/>
    </location>
</feature>
<evidence type="ECO:0000256" key="5">
    <source>
        <dbReference type="HAMAP-Rule" id="MF_00445"/>
    </source>
</evidence>
<keyword evidence="5" id="KW-1278">Translocase</keyword>
<feature type="transmembrane region" description="Helical" evidence="5">
    <location>
        <begin position="217"/>
        <end position="237"/>
    </location>
</feature>
<dbReference type="AlphaFoldDB" id="A0A8J4H898"/>
<dbReference type="EC" id="7.1.1.-" evidence="5"/>
<dbReference type="GO" id="GO:0048038">
    <property type="term" value="F:quinone binding"/>
    <property type="evidence" value="ECO:0007669"/>
    <property type="project" value="UniProtKB-KW"/>
</dbReference>
<keyword evidence="9" id="KW-1185">Reference proteome</keyword>
<evidence type="ECO:0000256" key="2">
    <source>
        <dbReference type="ARBA" id="ARBA00022692"/>
    </source>
</evidence>
<feature type="transmembrane region" description="Helical" evidence="5">
    <location>
        <begin position="13"/>
        <end position="34"/>
    </location>
</feature>
<dbReference type="HAMAP" id="MF_00445">
    <property type="entry name" value="NDH1_NuoN_1"/>
    <property type="match status" value="1"/>
</dbReference>
<feature type="transmembrane region" description="Helical" evidence="5">
    <location>
        <begin position="420"/>
        <end position="450"/>
    </location>
</feature>
<dbReference type="RefSeq" id="WP_213413677.1">
    <property type="nucleotide sequence ID" value="NZ_BOVK01000061.1"/>
</dbReference>
<dbReference type="GO" id="GO:0008137">
    <property type="term" value="F:NADH dehydrogenase (ubiquinone) activity"/>
    <property type="evidence" value="ECO:0007669"/>
    <property type="project" value="InterPro"/>
</dbReference>
<keyword evidence="4 5" id="KW-0472">Membrane</keyword>
<comment type="subcellular location">
    <subcellularLocation>
        <location evidence="1 5">Cell membrane</location>
        <topology evidence="1 5">Multi-pass membrane protein</topology>
    </subcellularLocation>
    <subcellularLocation>
        <location evidence="6">Membrane</location>
        <topology evidence="6">Multi-pass membrane protein</topology>
    </subcellularLocation>
</comment>
<gene>
    <name evidence="5 8" type="primary">nuoN</name>
    <name evidence="8" type="ORF">XYCOK13_36930</name>
</gene>
<organism evidence="8 9">
    <name type="scientific">Xylanibacillus composti</name>
    <dbReference type="NCBI Taxonomy" id="1572762"/>
    <lineage>
        <taxon>Bacteria</taxon>
        <taxon>Bacillati</taxon>
        <taxon>Bacillota</taxon>
        <taxon>Bacilli</taxon>
        <taxon>Bacillales</taxon>
        <taxon>Paenibacillaceae</taxon>
        <taxon>Xylanibacillus</taxon>
    </lineage>
</organism>
<evidence type="ECO:0000259" key="7">
    <source>
        <dbReference type="Pfam" id="PF00361"/>
    </source>
</evidence>
<comment type="function">
    <text evidence="5">NDH-1 shuttles electrons from NADH, via FMN and iron-sulfur (Fe-S) centers, to quinones in the respiratory chain. The immediate electron acceptor for the enzyme in this species is believed to be a menaquinone. Couples the redox reaction to proton translocation (for every two electrons transferred, four hydrogen ions are translocated across the cytoplasmic membrane), and thus conserves the redox energy in a proton gradient.</text>
</comment>
<feature type="transmembrane region" description="Helical" evidence="5">
    <location>
        <begin position="46"/>
        <end position="65"/>
    </location>
</feature>
<evidence type="ECO:0000313" key="9">
    <source>
        <dbReference type="Proteomes" id="UP000677918"/>
    </source>
</evidence>
<reference evidence="8" key="1">
    <citation type="submission" date="2021-04" db="EMBL/GenBank/DDBJ databases">
        <title>Draft genome sequence of Xylanibacillus composti strain K13.</title>
        <authorList>
            <person name="Uke A."/>
            <person name="Chhe C."/>
            <person name="Baramee S."/>
            <person name="Kosugi A."/>
        </authorList>
    </citation>
    <scope>NUCLEOTIDE SEQUENCE</scope>
    <source>
        <strain evidence="8">K13</strain>
    </source>
</reference>
<feature type="transmembrane region" description="Helical" evidence="5">
    <location>
        <begin position="322"/>
        <end position="342"/>
    </location>
</feature>
<keyword evidence="2 5" id="KW-0812">Transmembrane</keyword>
<dbReference type="Proteomes" id="UP000677918">
    <property type="component" value="Unassembled WGS sequence"/>
</dbReference>
<dbReference type="InterPro" id="IPR001750">
    <property type="entry name" value="ND/Mrp_TM"/>
</dbReference>
<accession>A0A8J4H898</accession>
<dbReference type="InterPro" id="IPR010096">
    <property type="entry name" value="NADH-Q_OxRdtase_suN/2"/>
</dbReference>
<evidence type="ECO:0000256" key="1">
    <source>
        <dbReference type="ARBA" id="ARBA00004651"/>
    </source>
</evidence>
<feature type="transmembrane region" description="Helical" evidence="5">
    <location>
        <begin position="354"/>
        <end position="374"/>
    </location>
</feature>
<dbReference type="EMBL" id="BOVK01000061">
    <property type="protein sequence ID" value="GIQ70869.1"/>
    <property type="molecule type" value="Genomic_DNA"/>
</dbReference>
<sequence length="510" mass="56208">MQMMQLQFADLRYLGPELTLVIAAILLSLLDLAIPRRFSRSWVGGLTLLSLAVSAVFVVIAMRLYNGPDSLSEPVIQLLANSYRVDDFGNLLKLFILGGTFLVVLMSIGSIKEKEIPHQGEYYYLFLPAALGAMVMVSSGDLITLFVGLELLSITSYIMVGLKKHDQKANESAFKYMVLGAISTAFILYGMSFLYGVTGTTNIAEMNSQLRFFDPSISGLLYMSFFLMLAGFAFKIASAPFHAWAPDVYQGAHTPVTAFLAVVSKGAALAMMFRILYNVYFGVGDSDTPIHDDMNLILAIIAAASMILGNAMALKQHNMKRLLAYSGIANAGYLLVPLAIVYGPMHYSNFTELYYYLAAYLFMNIGAFAVLMAVSGKAGHEEMSAFDGLYYRNPALASAMVILVLSLAGLPVTGGFFGKFYILLGAVAVAKYWLAAIMIITSVISFYYYFGVIRQMFMRSHAPSERLQVGWAQQLTIWICVAATLLMGFFPRPIIGYIESIFHLGRDFFM</sequence>
<feature type="transmembrane region" description="Helical" evidence="5">
    <location>
        <begin position="91"/>
        <end position="109"/>
    </location>
</feature>
<feature type="domain" description="NADH:quinone oxidoreductase/Mrp antiporter transmembrane" evidence="7">
    <location>
        <begin position="139"/>
        <end position="445"/>
    </location>
</feature>
<comment type="similarity">
    <text evidence="5">Belongs to the complex I subunit 2 family.</text>
</comment>
<evidence type="ECO:0000256" key="4">
    <source>
        <dbReference type="ARBA" id="ARBA00023136"/>
    </source>
</evidence>
<keyword evidence="5" id="KW-1003">Cell membrane</keyword>
<comment type="subunit">
    <text evidence="5">NDH-1 is composed of 14 different subunits. Subunits NuoA, H, J, K, L, M, N constitute the membrane sector of the complex.</text>
</comment>
<keyword evidence="5" id="KW-0813">Transport</keyword>
<feature type="transmembrane region" description="Helical" evidence="5">
    <location>
        <begin position="395"/>
        <end position="414"/>
    </location>
</feature>
<dbReference type="GO" id="GO:0042773">
    <property type="term" value="P:ATP synthesis coupled electron transport"/>
    <property type="evidence" value="ECO:0007669"/>
    <property type="project" value="InterPro"/>
</dbReference>
<feature type="transmembrane region" description="Helical" evidence="5">
    <location>
        <begin position="121"/>
        <end position="137"/>
    </location>
</feature>
<evidence type="ECO:0000256" key="3">
    <source>
        <dbReference type="ARBA" id="ARBA00022989"/>
    </source>
</evidence>
<dbReference type="GO" id="GO:0050136">
    <property type="term" value="F:NADH dehydrogenase (quinone) (non-electrogenic) activity"/>
    <property type="evidence" value="ECO:0007669"/>
    <property type="project" value="UniProtKB-UniRule"/>
</dbReference>
<keyword evidence="5" id="KW-0874">Quinone</keyword>
<comment type="catalytic activity">
    <reaction evidence="5">
        <text>a quinone + NADH + 5 H(+)(in) = a quinol + NAD(+) + 4 H(+)(out)</text>
        <dbReference type="Rhea" id="RHEA:57888"/>
        <dbReference type="ChEBI" id="CHEBI:15378"/>
        <dbReference type="ChEBI" id="CHEBI:24646"/>
        <dbReference type="ChEBI" id="CHEBI:57540"/>
        <dbReference type="ChEBI" id="CHEBI:57945"/>
        <dbReference type="ChEBI" id="CHEBI:132124"/>
    </reaction>
</comment>
<dbReference type="PANTHER" id="PTHR22773">
    <property type="entry name" value="NADH DEHYDROGENASE"/>
    <property type="match status" value="1"/>
</dbReference>
<feature type="transmembrane region" description="Helical" evidence="5">
    <location>
        <begin position="258"/>
        <end position="276"/>
    </location>
</feature>
<feature type="transmembrane region" description="Helical" evidence="5">
    <location>
        <begin position="143"/>
        <end position="162"/>
    </location>
</feature>
<feature type="transmembrane region" description="Helical" evidence="5">
    <location>
        <begin position="471"/>
        <end position="490"/>
    </location>
</feature>
<name>A0A8J4H898_9BACL</name>
<keyword evidence="3 5" id="KW-1133">Transmembrane helix</keyword>
<comment type="caution">
    <text evidence="8">The sequence shown here is derived from an EMBL/GenBank/DDBJ whole genome shotgun (WGS) entry which is preliminary data.</text>
</comment>
<evidence type="ECO:0000256" key="6">
    <source>
        <dbReference type="RuleBase" id="RU000320"/>
    </source>
</evidence>
<dbReference type="GO" id="GO:0005886">
    <property type="term" value="C:plasma membrane"/>
    <property type="evidence" value="ECO:0007669"/>
    <property type="project" value="UniProtKB-SubCell"/>
</dbReference>
<dbReference type="NCBIfam" id="TIGR01770">
    <property type="entry name" value="NDH_I_N"/>
    <property type="match status" value="1"/>
</dbReference>
<feature type="transmembrane region" description="Helical" evidence="5">
    <location>
        <begin position="296"/>
        <end position="315"/>
    </location>
</feature>
<proteinExistence type="inferred from homology"/>
<protein>
    <recommendedName>
        <fullName evidence="5">NADH-quinone oxidoreductase subunit N</fullName>
        <ecNumber evidence="5">7.1.1.-</ecNumber>
    </recommendedName>
    <alternativeName>
        <fullName evidence="5">NADH dehydrogenase I subunit N</fullName>
    </alternativeName>
    <alternativeName>
        <fullName evidence="5">NDH-1 subunit N</fullName>
    </alternativeName>
</protein>
<keyword evidence="5" id="KW-0520">NAD</keyword>
<dbReference type="Pfam" id="PF00361">
    <property type="entry name" value="Proton_antipo_M"/>
    <property type="match status" value="1"/>
</dbReference>